<dbReference type="Pfam" id="PF01555">
    <property type="entry name" value="N6_N4_Mtase"/>
    <property type="match status" value="1"/>
</dbReference>
<protein>
    <submittedName>
        <fullName evidence="4">Adenine-specific DNA methyltransferase</fullName>
    </submittedName>
</protein>
<keyword evidence="1 4" id="KW-0489">Methyltransferase</keyword>
<dbReference type="InterPro" id="IPR001091">
    <property type="entry name" value="RM_Methyltransferase"/>
</dbReference>
<keyword evidence="5" id="KW-1185">Reference proteome</keyword>
<evidence type="ECO:0000313" key="5">
    <source>
        <dbReference type="Proteomes" id="UP000693689"/>
    </source>
</evidence>
<dbReference type="Gene3D" id="3.40.50.150">
    <property type="entry name" value="Vaccinia Virus protein VP39"/>
    <property type="match status" value="1"/>
</dbReference>
<evidence type="ECO:0000256" key="2">
    <source>
        <dbReference type="ARBA" id="ARBA00022679"/>
    </source>
</evidence>
<dbReference type="SUPFAM" id="SSF53335">
    <property type="entry name" value="S-adenosyl-L-methionine-dependent methyltransferases"/>
    <property type="match status" value="1"/>
</dbReference>
<reference evidence="4 5" key="1">
    <citation type="submission" date="2020-07" db="EMBL/GenBank/DDBJ databases">
        <title>Highly diverse flavobacterial phages as mortality factor during North Sea spring blooms.</title>
        <authorList>
            <person name="Bartlau N."/>
            <person name="Wichels A."/>
            <person name="Krohne G."/>
            <person name="Adriaenssens E.M."/>
            <person name="Heins A."/>
            <person name="Fuchs B.M."/>
            <person name="Amann R."/>
            <person name="Moraru C."/>
        </authorList>
    </citation>
    <scope>NUCLEOTIDE SEQUENCE [LARGE SCALE GENOMIC DNA]</scope>
</reference>
<accession>A0A8E4XVK4</accession>
<dbReference type="PRINTS" id="PR00508">
    <property type="entry name" value="S21N4MTFRASE"/>
</dbReference>
<evidence type="ECO:0000259" key="3">
    <source>
        <dbReference type="Pfam" id="PF01555"/>
    </source>
</evidence>
<name>A0A8E4XVK4_9CAUD</name>
<organism evidence="4 5">
    <name type="scientific">Cellulophaga phage Nekkels_1</name>
    <dbReference type="NCBI Taxonomy" id="2745692"/>
    <lineage>
        <taxon>Viruses</taxon>
        <taxon>Duplodnaviria</taxon>
        <taxon>Heunggongvirae</taxon>
        <taxon>Uroviricota</taxon>
        <taxon>Caudoviricetes</taxon>
        <taxon>Assiduviridae</taxon>
        <taxon>Nekkelsvirus</taxon>
        <taxon>Nekkelsvirus Nekkels</taxon>
    </lineage>
</organism>
<dbReference type="GO" id="GO:0003677">
    <property type="term" value="F:DNA binding"/>
    <property type="evidence" value="ECO:0007669"/>
    <property type="project" value="InterPro"/>
</dbReference>
<dbReference type="GO" id="GO:0032259">
    <property type="term" value="P:methylation"/>
    <property type="evidence" value="ECO:0007669"/>
    <property type="project" value="UniProtKB-KW"/>
</dbReference>
<dbReference type="GO" id="GO:0008170">
    <property type="term" value="F:N-methyltransferase activity"/>
    <property type="evidence" value="ECO:0007669"/>
    <property type="project" value="InterPro"/>
</dbReference>
<gene>
    <name evidence="4" type="ORF">Nekkels1_92</name>
</gene>
<dbReference type="Proteomes" id="UP000693689">
    <property type="component" value="Segment"/>
</dbReference>
<sequence>MKLYNGDCLIESDKIESGSVDLILTDLPYGNMNTDGGRKLGINGWDLAIEPKKVFDIANRILRKNGKMILFSQEPYTTKLITEAIPNIPFGYRATWEKDNFAVALGAKVNMVSFTEDVLIFSKNDCYNAIHPLRNVMYKYYEKYGKFEIIDLFLEEGRYTSYNSALVHDSYKFGSNKGRRFDLMNEKLYNFLSKHIDFKETYEELKEIDNQFKERFASTFNLWEENKYKSNILKYKKDYEGHHPTQKPVLLLEDLIKTFSNENDLVVDLTMGSGSTGVACKNTNRNFIGIEMDKGYFEISEKRILKEDLDLFSNGNNNN</sequence>
<keyword evidence="2 4" id="KW-0808">Transferase</keyword>
<evidence type="ECO:0000256" key="1">
    <source>
        <dbReference type="ARBA" id="ARBA00022603"/>
    </source>
</evidence>
<evidence type="ECO:0000313" key="4">
    <source>
        <dbReference type="EMBL" id="QQO97099.1"/>
    </source>
</evidence>
<proteinExistence type="predicted"/>
<dbReference type="EMBL" id="MT732443">
    <property type="protein sequence ID" value="QQO97099.1"/>
    <property type="molecule type" value="Genomic_DNA"/>
</dbReference>
<feature type="domain" description="DNA methylase N-4/N-6" evidence="3">
    <location>
        <begin position="20"/>
        <end position="302"/>
    </location>
</feature>
<dbReference type="InterPro" id="IPR002941">
    <property type="entry name" value="DNA_methylase_N4/N6"/>
</dbReference>
<dbReference type="InterPro" id="IPR029063">
    <property type="entry name" value="SAM-dependent_MTases_sf"/>
</dbReference>